<dbReference type="GO" id="GO:0003677">
    <property type="term" value="F:DNA binding"/>
    <property type="evidence" value="ECO:0007669"/>
    <property type="project" value="UniProtKB-KW"/>
</dbReference>
<dbReference type="Pfam" id="PF04539">
    <property type="entry name" value="Sigma70_r3"/>
    <property type="match status" value="1"/>
</dbReference>
<dbReference type="SUPFAM" id="SSF88659">
    <property type="entry name" value="Sigma3 and sigma4 domains of RNA polymerase sigma factors"/>
    <property type="match status" value="2"/>
</dbReference>
<evidence type="ECO:0000313" key="8">
    <source>
        <dbReference type="EMBL" id="ADB50239.1"/>
    </source>
</evidence>
<dbReference type="RefSeq" id="WP_012933290.1">
    <property type="nucleotide sequence ID" value="NC_013739.1"/>
</dbReference>
<evidence type="ECO:0000256" key="1">
    <source>
        <dbReference type="ARBA" id="ARBA00023015"/>
    </source>
</evidence>
<dbReference type="GO" id="GO:0016987">
    <property type="term" value="F:sigma factor activity"/>
    <property type="evidence" value="ECO:0007669"/>
    <property type="project" value="UniProtKB-KW"/>
</dbReference>
<dbReference type="InterPro" id="IPR007627">
    <property type="entry name" value="RNA_pol_sigma70_r2"/>
</dbReference>
<reference evidence="8 9" key="1">
    <citation type="journal article" date="2010" name="Stand. Genomic Sci.">
        <title>Complete genome sequence of Conexibacter woesei type strain (ID131577).</title>
        <authorList>
            <person name="Pukall R."/>
            <person name="Lapidus A."/>
            <person name="Glavina Del Rio T."/>
            <person name="Copeland A."/>
            <person name="Tice H."/>
            <person name="Cheng J.-F."/>
            <person name="Lucas S."/>
            <person name="Chen F."/>
            <person name="Nolan M."/>
            <person name="Bruce D."/>
            <person name="Goodwin L."/>
            <person name="Pitluck S."/>
            <person name="Mavromatis K."/>
            <person name="Ivanova N."/>
            <person name="Ovchinnikova G."/>
            <person name="Pati A."/>
            <person name="Chen A."/>
            <person name="Palaniappan K."/>
            <person name="Land M."/>
            <person name="Hauser L."/>
            <person name="Chang Y.-J."/>
            <person name="Jeffries C.D."/>
            <person name="Chain P."/>
            <person name="Meincke L."/>
            <person name="Sims D."/>
            <person name="Brettin T."/>
            <person name="Detter J.C."/>
            <person name="Rohde M."/>
            <person name="Goeker M."/>
            <person name="Bristow J."/>
            <person name="Eisen J.A."/>
            <person name="Markowitz V."/>
            <person name="Kyrpides N.C."/>
            <person name="Klenk H.-P."/>
            <person name="Hugenholtz P."/>
        </authorList>
    </citation>
    <scope>NUCLEOTIDE SEQUENCE [LARGE SCALE GENOMIC DNA]</scope>
    <source>
        <strain evidence="9">DSM 14684 / CIP 108061 / JCM 11494 / NBRC 100937 / ID131577</strain>
    </source>
</reference>
<evidence type="ECO:0000256" key="2">
    <source>
        <dbReference type="ARBA" id="ARBA00023082"/>
    </source>
</evidence>
<dbReference type="InterPro" id="IPR014322">
    <property type="entry name" value="RNA_pol_sigma-B/F/G"/>
</dbReference>
<dbReference type="PANTHER" id="PTHR30385:SF4">
    <property type="entry name" value="RNA POLYMERASE SIGMA-E FACTOR"/>
    <property type="match status" value="1"/>
</dbReference>
<dbReference type="PANTHER" id="PTHR30385">
    <property type="entry name" value="SIGMA FACTOR F FLAGELLAR"/>
    <property type="match status" value="1"/>
</dbReference>
<dbReference type="InterPro" id="IPR000943">
    <property type="entry name" value="RNA_pol_sigma70"/>
</dbReference>
<dbReference type="EMBL" id="CP001854">
    <property type="protein sequence ID" value="ADB50239.1"/>
    <property type="molecule type" value="Genomic_DNA"/>
</dbReference>
<keyword evidence="4" id="KW-0804">Transcription</keyword>
<dbReference type="Gene3D" id="1.20.120.1810">
    <property type="match status" value="1"/>
</dbReference>
<feature type="domain" description="RNA polymerase sigma-70 region 3" evidence="5">
    <location>
        <begin position="115"/>
        <end position="176"/>
    </location>
</feature>
<dbReference type="InterPro" id="IPR036388">
    <property type="entry name" value="WH-like_DNA-bd_sf"/>
</dbReference>
<dbReference type="Pfam" id="PF04542">
    <property type="entry name" value="Sigma70_r2"/>
    <property type="match status" value="1"/>
</dbReference>
<dbReference type="NCBIfam" id="TIGR02937">
    <property type="entry name" value="sigma70-ECF"/>
    <property type="match status" value="1"/>
</dbReference>
<dbReference type="eggNOG" id="COG1191">
    <property type="taxonomic scope" value="Bacteria"/>
</dbReference>
<evidence type="ECO:0000259" key="7">
    <source>
        <dbReference type="Pfam" id="PF04545"/>
    </source>
</evidence>
<gene>
    <name evidence="8" type="ordered locus">Cwoe_1813</name>
</gene>
<dbReference type="InterPro" id="IPR013324">
    <property type="entry name" value="RNA_pol_sigma_r3/r4-like"/>
</dbReference>
<proteinExistence type="predicted"/>
<dbReference type="PRINTS" id="PR00046">
    <property type="entry name" value="SIGMA70FCT"/>
</dbReference>
<keyword evidence="3" id="KW-0238">DNA-binding</keyword>
<dbReference type="SUPFAM" id="SSF88946">
    <property type="entry name" value="Sigma2 domain of RNA polymerase sigma factors"/>
    <property type="match status" value="1"/>
</dbReference>
<dbReference type="InterPro" id="IPR014284">
    <property type="entry name" value="RNA_pol_sigma-70_dom"/>
</dbReference>
<accession>D3F264</accession>
<sequence>MSATAVRPRVDAAAADEHELLRRWHEERDEDARRALIERMMPLVRSLARRYANRGEPLDDLEQVGCVGLIKAVDRFDLSRELRFSTFAVPTILGEIKRHFRDRAWSVRVSRGLQELSARVTREADRLSTKLGRSPTIEDLAEATNSTPEQVLEALQGAQAYSTVPLEEPLGDDGEPVARIGAEDPEFELAEERIELSRGLHVLSERERRIVLLRFFAGLTQREIAERVGISQMHVSRLLRRSLERMGDTMSPLPPAGR</sequence>
<evidence type="ECO:0000256" key="4">
    <source>
        <dbReference type="ARBA" id="ARBA00023163"/>
    </source>
</evidence>
<dbReference type="Proteomes" id="UP000008229">
    <property type="component" value="Chromosome"/>
</dbReference>
<evidence type="ECO:0000256" key="3">
    <source>
        <dbReference type="ARBA" id="ARBA00023125"/>
    </source>
</evidence>
<dbReference type="HOGENOM" id="CLU_014793_8_5_11"/>
<dbReference type="KEGG" id="cwo:Cwoe_1813"/>
<organism evidence="8 9">
    <name type="scientific">Conexibacter woesei (strain DSM 14684 / CCUG 47730 / CIP 108061 / JCM 11494 / NBRC 100937 / ID131577)</name>
    <dbReference type="NCBI Taxonomy" id="469383"/>
    <lineage>
        <taxon>Bacteria</taxon>
        <taxon>Bacillati</taxon>
        <taxon>Actinomycetota</taxon>
        <taxon>Thermoleophilia</taxon>
        <taxon>Solirubrobacterales</taxon>
        <taxon>Conexibacteraceae</taxon>
        <taxon>Conexibacter</taxon>
    </lineage>
</organism>
<dbReference type="InterPro" id="IPR007630">
    <property type="entry name" value="RNA_pol_sigma70_r4"/>
</dbReference>
<keyword evidence="9" id="KW-1185">Reference proteome</keyword>
<evidence type="ECO:0000313" key="9">
    <source>
        <dbReference type="Proteomes" id="UP000008229"/>
    </source>
</evidence>
<dbReference type="NCBIfam" id="TIGR02980">
    <property type="entry name" value="SigBFG"/>
    <property type="match status" value="1"/>
</dbReference>
<dbReference type="Pfam" id="PF04545">
    <property type="entry name" value="Sigma70_r4"/>
    <property type="match status" value="1"/>
</dbReference>
<keyword evidence="2" id="KW-0731">Sigma factor</keyword>
<evidence type="ECO:0000259" key="5">
    <source>
        <dbReference type="Pfam" id="PF04539"/>
    </source>
</evidence>
<dbReference type="AlphaFoldDB" id="D3F264"/>
<dbReference type="STRING" id="469383.Cwoe_1813"/>
<dbReference type="Gene3D" id="1.10.10.10">
    <property type="entry name" value="Winged helix-like DNA-binding domain superfamily/Winged helix DNA-binding domain"/>
    <property type="match status" value="2"/>
</dbReference>
<evidence type="ECO:0000259" key="6">
    <source>
        <dbReference type="Pfam" id="PF04542"/>
    </source>
</evidence>
<feature type="domain" description="RNA polymerase sigma-70 region 2" evidence="6">
    <location>
        <begin position="36"/>
        <end position="105"/>
    </location>
</feature>
<reference evidence="9" key="2">
    <citation type="submission" date="2010-01" db="EMBL/GenBank/DDBJ databases">
        <title>The complete genome of Conexibacter woesei DSM 14684.</title>
        <authorList>
            <consortium name="US DOE Joint Genome Institute (JGI-PGF)"/>
            <person name="Lucas S."/>
            <person name="Copeland A."/>
            <person name="Lapidus A."/>
            <person name="Glavina del Rio T."/>
            <person name="Dalin E."/>
            <person name="Tice H."/>
            <person name="Bruce D."/>
            <person name="Goodwin L."/>
            <person name="Pitluck S."/>
            <person name="Kyrpides N."/>
            <person name="Mavromatis K."/>
            <person name="Ivanova N."/>
            <person name="Mikhailova N."/>
            <person name="Chertkov O."/>
            <person name="Brettin T."/>
            <person name="Detter J.C."/>
            <person name="Han C."/>
            <person name="Larimer F."/>
            <person name="Land M."/>
            <person name="Hauser L."/>
            <person name="Markowitz V."/>
            <person name="Cheng J.-F."/>
            <person name="Hugenholtz P."/>
            <person name="Woyke T."/>
            <person name="Wu D."/>
            <person name="Pukall R."/>
            <person name="Steenblock K."/>
            <person name="Schneider S."/>
            <person name="Klenk H.-P."/>
            <person name="Eisen J.A."/>
        </authorList>
    </citation>
    <scope>NUCLEOTIDE SEQUENCE [LARGE SCALE GENOMIC DNA]</scope>
    <source>
        <strain evidence="9">DSM 14684 / CIP 108061 / JCM 11494 / NBRC 100937 / ID131577</strain>
    </source>
</reference>
<feature type="domain" description="RNA polymerase sigma-70 region 4" evidence="7">
    <location>
        <begin position="200"/>
        <end position="245"/>
    </location>
</feature>
<dbReference type="CDD" id="cd06171">
    <property type="entry name" value="Sigma70_r4"/>
    <property type="match status" value="1"/>
</dbReference>
<keyword evidence="1" id="KW-0805">Transcription regulation</keyword>
<name>D3F264_CONWI</name>
<dbReference type="InterPro" id="IPR013325">
    <property type="entry name" value="RNA_pol_sigma_r2"/>
</dbReference>
<protein>
    <submittedName>
        <fullName evidence="8">RNA polymerase, sigma 28 subunit, Sig B/F/G subfamily</fullName>
    </submittedName>
</protein>
<dbReference type="GO" id="GO:0006352">
    <property type="term" value="P:DNA-templated transcription initiation"/>
    <property type="evidence" value="ECO:0007669"/>
    <property type="project" value="InterPro"/>
</dbReference>
<dbReference type="InterPro" id="IPR007624">
    <property type="entry name" value="RNA_pol_sigma70_r3"/>
</dbReference>